<gene>
    <name evidence="2" type="ORF">JTE90_003916</name>
</gene>
<comment type="caution">
    <text evidence="2">The sequence shown here is derived from an EMBL/GenBank/DDBJ whole genome shotgun (WGS) entry which is preliminary data.</text>
</comment>
<organism evidence="2 3">
    <name type="scientific">Oedothorax gibbosus</name>
    <dbReference type="NCBI Taxonomy" id="931172"/>
    <lineage>
        <taxon>Eukaryota</taxon>
        <taxon>Metazoa</taxon>
        <taxon>Ecdysozoa</taxon>
        <taxon>Arthropoda</taxon>
        <taxon>Chelicerata</taxon>
        <taxon>Arachnida</taxon>
        <taxon>Araneae</taxon>
        <taxon>Araneomorphae</taxon>
        <taxon>Entelegynae</taxon>
        <taxon>Araneoidea</taxon>
        <taxon>Linyphiidae</taxon>
        <taxon>Erigoninae</taxon>
        <taxon>Oedothorax</taxon>
    </lineage>
</organism>
<evidence type="ECO:0000313" key="3">
    <source>
        <dbReference type="Proteomes" id="UP000827092"/>
    </source>
</evidence>
<accession>A0AAV6TLQ0</accession>
<name>A0AAV6TLQ0_9ARAC</name>
<reference evidence="2 3" key="1">
    <citation type="journal article" date="2022" name="Nat. Ecol. Evol.">
        <title>A masculinizing supergene underlies an exaggerated male reproductive morph in a spider.</title>
        <authorList>
            <person name="Hendrickx F."/>
            <person name="De Corte Z."/>
            <person name="Sonet G."/>
            <person name="Van Belleghem S.M."/>
            <person name="Kostlbacher S."/>
            <person name="Vangestel C."/>
        </authorList>
    </citation>
    <scope>NUCLEOTIDE SEQUENCE [LARGE SCALE GENOMIC DNA]</scope>
    <source>
        <strain evidence="2">W744_W776</strain>
    </source>
</reference>
<feature type="compositionally biased region" description="Basic and acidic residues" evidence="1">
    <location>
        <begin position="69"/>
        <end position="91"/>
    </location>
</feature>
<sequence length="99" mass="11348">MMRRTTNVRVTPYTIPKGNGVVEECQCKKMSYDVIKWPDGTLKPVAYVKPIMMSSVASHSHQVTLDDAPWIREEEPPVEPPRRERAAHDFDNPNMVPSR</sequence>
<protein>
    <submittedName>
        <fullName evidence="2">Uncharacterized protein</fullName>
    </submittedName>
</protein>
<dbReference type="Proteomes" id="UP000827092">
    <property type="component" value="Unassembled WGS sequence"/>
</dbReference>
<dbReference type="AlphaFoldDB" id="A0AAV6TLQ0"/>
<feature type="region of interest" description="Disordered" evidence="1">
    <location>
        <begin position="67"/>
        <end position="99"/>
    </location>
</feature>
<evidence type="ECO:0000313" key="2">
    <source>
        <dbReference type="EMBL" id="KAG8172727.1"/>
    </source>
</evidence>
<proteinExistence type="predicted"/>
<dbReference type="EMBL" id="JAFNEN010002434">
    <property type="protein sequence ID" value="KAG8172727.1"/>
    <property type="molecule type" value="Genomic_DNA"/>
</dbReference>
<keyword evidence="3" id="KW-1185">Reference proteome</keyword>
<evidence type="ECO:0000256" key="1">
    <source>
        <dbReference type="SAM" id="MobiDB-lite"/>
    </source>
</evidence>